<dbReference type="InterPro" id="IPR050313">
    <property type="entry name" value="Carb_Metab_HTH_regulators"/>
</dbReference>
<dbReference type="Gene3D" id="1.10.10.10">
    <property type="entry name" value="Winged helix-like DNA-binding domain superfamily/Winged helix DNA-binding domain"/>
    <property type="match status" value="1"/>
</dbReference>
<dbReference type="SMART" id="SM01134">
    <property type="entry name" value="DeoRC"/>
    <property type="match status" value="1"/>
</dbReference>
<gene>
    <name evidence="5" type="primary">agaR_2</name>
    <name evidence="5" type="ORF">Vau01_110700</name>
</gene>
<evidence type="ECO:0000259" key="4">
    <source>
        <dbReference type="PROSITE" id="PS51000"/>
    </source>
</evidence>
<dbReference type="AlphaFoldDB" id="A0A8J3ZGN5"/>
<dbReference type="Pfam" id="PF08220">
    <property type="entry name" value="HTH_DeoR"/>
    <property type="match status" value="1"/>
</dbReference>
<dbReference type="InterPro" id="IPR036388">
    <property type="entry name" value="WH-like_DNA-bd_sf"/>
</dbReference>
<dbReference type="InterPro" id="IPR001034">
    <property type="entry name" value="DeoR_HTH"/>
</dbReference>
<keyword evidence="3" id="KW-0804">Transcription</keyword>
<name>A0A8J3ZGN5_9ACTN</name>
<dbReference type="PANTHER" id="PTHR30363:SF44">
    <property type="entry name" value="AGA OPERON TRANSCRIPTIONAL REPRESSOR-RELATED"/>
    <property type="match status" value="1"/>
</dbReference>
<evidence type="ECO:0000256" key="3">
    <source>
        <dbReference type="ARBA" id="ARBA00023163"/>
    </source>
</evidence>
<dbReference type="PROSITE" id="PS51000">
    <property type="entry name" value="HTH_DEOR_2"/>
    <property type="match status" value="1"/>
</dbReference>
<dbReference type="SUPFAM" id="SSF100950">
    <property type="entry name" value="NagB/RpiA/CoA transferase-like"/>
    <property type="match status" value="1"/>
</dbReference>
<accession>A0A8J3ZGN5</accession>
<keyword evidence="1" id="KW-0805">Transcription regulation</keyword>
<dbReference type="PANTHER" id="PTHR30363">
    <property type="entry name" value="HTH-TYPE TRANSCRIPTIONAL REGULATOR SRLR-RELATED"/>
    <property type="match status" value="1"/>
</dbReference>
<dbReference type="GO" id="GO:0003700">
    <property type="term" value="F:DNA-binding transcription factor activity"/>
    <property type="evidence" value="ECO:0007669"/>
    <property type="project" value="InterPro"/>
</dbReference>
<protein>
    <submittedName>
        <fullName evidence="5">DeoR family transcriptional regulator</fullName>
    </submittedName>
</protein>
<dbReference type="PROSITE" id="PS00894">
    <property type="entry name" value="HTH_DEOR_1"/>
    <property type="match status" value="1"/>
</dbReference>
<dbReference type="InterPro" id="IPR036390">
    <property type="entry name" value="WH_DNA-bd_sf"/>
</dbReference>
<dbReference type="InterPro" id="IPR014036">
    <property type="entry name" value="DeoR-like_C"/>
</dbReference>
<dbReference type="EMBL" id="BOPG01000098">
    <property type="protein sequence ID" value="GIJ63554.1"/>
    <property type="molecule type" value="Genomic_DNA"/>
</dbReference>
<dbReference type="InterPro" id="IPR018356">
    <property type="entry name" value="Tscrpt_reg_HTH_DeoR_CS"/>
</dbReference>
<reference evidence="5" key="1">
    <citation type="submission" date="2021-01" db="EMBL/GenBank/DDBJ databases">
        <title>Whole genome shotgun sequence of Virgisporangium aurantiacum NBRC 16421.</title>
        <authorList>
            <person name="Komaki H."/>
            <person name="Tamura T."/>
        </authorList>
    </citation>
    <scope>NUCLEOTIDE SEQUENCE</scope>
    <source>
        <strain evidence="5">NBRC 16421</strain>
    </source>
</reference>
<feature type="domain" description="HTH deoR-type" evidence="4">
    <location>
        <begin position="8"/>
        <end position="63"/>
    </location>
</feature>
<dbReference type="SMART" id="SM00420">
    <property type="entry name" value="HTH_DEOR"/>
    <property type="match status" value="1"/>
</dbReference>
<dbReference type="Gene3D" id="3.40.50.1360">
    <property type="match status" value="1"/>
</dbReference>
<dbReference type="RefSeq" id="WP_204010332.1">
    <property type="nucleotide sequence ID" value="NZ_BOPG01000098.1"/>
</dbReference>
<sequence>MSNTSLRRADRVSAILDRVASSGSVDAGHLADEFNVSAATIRRDLQVLEDQKLLSRTHGGAVAVDVAYELPLRYRIGQQRDEKALVAERATTLLPHGPLTLGLTGGTTTHMLARLLAERVDLTVVTNALNVAAELALRPRIKLIMTGGVSRTRSYELVGPIADQTLAGLNMEVAVVGVDGISARSGLTTHDEIEAHTNASMIRRADRVIVVADGSKVGRTCLARICAVTDVAVFVTDHSADPAGVEAIRRAGTEVIVAERRS</sequence>
<dbReference type="InterPro" id="IPR037171">
    <property type="entry name" value="NagB/RpiA_transferase-like"/>
</dbReference>
<organism evidence="5 6">
    <name type="scientific">Virgisporangium aurantiacum</name>
    <dbReference type="NCBI Taxonomy" id="175570"/>
    <lineage>
        <taxon>Bacteria</taxon>
        <taxon>Bacillati</taxon>
        <taxon>Actinomycetota</taxon>
        <taxon>Actinomycetes</taxon>
        <taxon>Micromonosporales</taxon>
        <taxon>Micromonosporaceae</taxon>
        <taxon>Virgisporangium</taxon>
    </lineage>
</organism>
<dbReference type="Pfam" id="PF00455">
    <property type="entry name" value="DeoRC"/>
    <property type="match status" value="1"/>
</dbReference>
<dbReference type="PRINTS" id="PR00037">
    <property type="entry name" value="HTHLACR"/>
</dbReference>
<comment type="caution">
    <text evidence="5">The sequence shown here is derived from an EMBL/GenBank/DDBJ whole genome shotgun (WGS) entry which is preliminary data.</text>
</comment>
<evidence type="ECO:0000313" key="6">
    <source>
        <dbReference type="Proteomes" id="UP000612585"/>
    </source>
</evidence>
<dbReference type="GO" id="GO:0003677">
    <property type="term" value="F:DNA binding"/>
    <property type="evidence" value="ECO:0007669"/>
    <property type="project" value="UniProtKB-KW"/>
</dbReference>
<evidence type="ECO:0000256" key="1">
    <source>
        <dbReference type="ARBA" id="ARBA00023015"/>
    </source>
</evidence>
<evidence type="ECO:0000313" key="5">
    <source>
        <dbReference type="EMBL" id="GIJ63554.1"/>
    </source>
</evidence>
<evidence type="ECO:0000256" key="2">
    <source>
        <dbReference type="ARBA" id="ARBA00023125"/>
    </source>
</evidence>
<proteinExistence type="predicted"/>
<dbReference type="Proteomes" id="UP000612585">
    <property type="component" value="Unassembled WGS sequence"/>
</dbReference>
<keyword evidence="6" id="KW-1185">Reference proteome</keyword>
<keyword evidence="2" id="KW-0238">DNA-binding</keyword>
<dbReference type="SUPFAM" id="SSF46785">
    <property type="entry name" value="Winged helix' DNA-binding domain"/>
    <property type="match status" value="1"/>
</dbReference>